<protein>
    <submittedName>
        <fullName evidence="1">Uncharacterized protein</fullName>
    </submittedName>
</protein>
<proteinExistence type="predicted"/>
<reference evidence="1" key="1">
    <citation type="journal article" date="2015" name="Nature">
        <title>Complex archaea that bridge the gap between prokaryotes and eukaryotes.</title>
        <authorList>
            <person name="Spang A."/>
            <person name="Saw J.H."/>
            <person name="Jorgensen S.L."/>
            <person name="Zaremba-Niedzwiedzka K."/>
            <person name="Martijn J."/>
            <person name="Lind A.E."/>
            <person name="van Eijk R."/>
            <person name="Schleper C."/>
            <person name="Guy L."/>
            <person name="Ettema T.J."/>
        </authorList>
    </citation>
    <scope>NUCLEOTIDE SEQUENCE</scope>
</reference>
<dbReference type="AlphaFoldDB" id="A0A0F8YH07"/>
<accession>A0A0F8YH07</accession>
<name>A0A0F8YH07_9ZZZZ</name>
<comment type="caution">
    <text evidence="1">The sequence shown here is derived from an EMBL/GenBank/DDBJ whole genome shotgun (WGS) entry which is preliminary data.</text>
</comment>
<evidence type="ECO:0000313" key="1">
    <source>
        <dbReference type="EMBL" id="KKK80687.1"/>
    </source>
</evidence>
<sequence>MKINRQVRKIQKAIDELIKIQHDGRGTGAVEHALDMLRDLQDLYDDNNYGR</sequence>
<dbReference type="EMBL" id="LAZR01053463">
    <property type="protein sequence ID" value="KKK80687.1"/>
    <property type="molecule type" value="Genomic_DNA"/>
</dbReference>
<gene>
    <name evidence="1" type="ORF">LCGC14_2820990</name>
</gene>
<organism evidence="1">
    <name type="scientific">marine sediment metagenome</name>
    <dbReference type="NCBI Taxonomy" id="412755"/>
    <lineage>
        <taxon>unclassified sequences</taxon>
        <taxon>metagenomes</taxon>
        <taxon>ecological metagenomes</taxon>
    </lineage>
</organism>